<dbReference type="Pfam" id="PF08774">
    <property type="entry name" value="VRR_NUC"/>
    <property type="match status" value="1"/>
</dbReference>
<dbReference type="GO" id="GO:0004518">
    <property type="term" value="F:nuclease activity"/>
    <property type="evidence" value="ECO:0007669"/>
    <property type="project" value="UniProtKB-KW"/>
</dbReference>
<comment type="caution">
    <text evidence="5">The sequence shown here is derived from an EMBL/GenBank/DDBJ whole genome shotgun (WGS) entry which is preliminary data.</text>
</comment>
<proteinExistence type="predicted"/>
<dbReference type="InterPro" id="IPR014883">
    <property type="entry name" value="VRR_NUC"/>
</dbReference>
<comment type="cofactor">
    <cofactor evidence="1">
        <name>Mg(2+)</name>
        <dbReference type="ChEBI" id="CHEBI:18420"/>
    </cofactor>
</comment>
<keyword evidence="2" id="KW-0540">Nuclease</keyword>
<reference evidence="5" key="3">
    <citation type="submission" date="2023-01" db="EMBL/GenBank/DDBJ databases">
        <title>Draft genome sequence of Gluconobacter sphaericus strain NBRC 12467.</title>
        <authorList>
            <person name="Sun Q."/>
            <person name="Mori K."/>
        </authorList>
    </citation>
    <scope>NUCLEOTIDE SEQUENCE</scope>
    <source>
        <strain evidence="5">NBRC 12467</strain>
    </source>
</reference>
<evidence type="ECO:0000313" key="5">
    <source>
        <dbReference type="EMBL" id="GLQ84729.1"/>
    </source>
</evidence>
<evidence type="ECO:0000313" key="7">
    <source>
        <dbReference type="Proteomes" id="UP001156708"/>
    </source>
</evidence>
<dbReference type="GO" id="GO:0016788">
    <property type="term" value="F:hydrolase activity, acting on ester bonds"/>
    <property type="evidence" value="ECO:0007669"/>
    <property type="project" value="InterPro"/>
</dbReference>
<sequence>MKRPEDRLHEQVWRALTYALPADAVCTSHENRQNGIREGARRKRRGCLAGWPDIQIIWSGRTYLIELKAPGGSLSPVQRDMHERIERAGVPVAVCRCVDGVLNYLSACGLPMRGEVMA</sequence>
<reference evidence="5" key="1">
    <citation type="journal article" date="2014" name="Int. J. Syst. Evol. Microbiol.">
        <title>Complete genome sequence of Corynebacterium casei LMG S-19264T (=DSM 44701T), isolated from a smear-ripened cheese.</title>
        <authorList>
            <consortium name="US DOE Joint Genome Institute (JGI-PGF)"/>
            <person name="Walter F."/>
            <person name="Albersmeier A."/>
            <person name="Kalinowski J."/>
            <person name="Ruckert C."/>
        </authorList>
    </citation>
    <scope>NUCLEOTIDE SEQUENCE</scope>
    <source>
        <strain evidence="5">NBRC 12467</strain>
    </source>
</reference>
<dbReference type="AlphaFoldDB" id="A0AA37WC06"/>
<accession>A0AA37WC06</accession>
<keyword evidence="3" id="KW-0378">Hydrolase</keyword>
<evidence type="ECO:0000256" key="3">
    <source>
        <dbReference type="ARBA" id="ARBA00022801"/>
    </source>
</evidence>
<dbReference type="Gene3D" id="3.40.1350.10">
    <property type="match status" value="1"/>
</dbReference>
<evidence type="ECO:0000256" key="1">
    <source>
        <dbReference type="ARBA" id="ARBA00001946"/>
    </source>
</evidence>
<reference evidence="7" key="2">
    <citation type="journal article" date="2019" name="Int. J. Syst. Evol. Microbiol.">
        <title>The Global Catalogue of Microorganisms (GCM) 10K type strain sequencing project: providing services to taxonomists for standard genome sequencing and annotation.</title>
        <authorList>
            <consortium name="The Broad Institute Genomics Platform"/>
            <consortium name="The Broad Institute Genome Sequencing Center for Infectious Disease"/>
            <person name="Wu L."/>
            <person name="Ma J."/>
        </authorList>
    </citation>
    <scope>NUCLEOTIDE SEQUENCE [LARGE SCALE GENOMIC DNA]</scope>
    <source>
        <strain evidence="7">NBRC 12467</strain>
    </source>
</reference>
<evidence type="ECO:0000313" key="6">
    <source>
        <dbReference type="EMBL" id="GLQ85116.1"/>
    </source>
</evidence>
<evidence type="ECO:0000259" key="4">
    <source>
        <dbReference type="SMART" id="SM00990"/>
    </source>
</evidence>
<dbReference type="SMART" id="SM00990">
    <property type="entry name" value="VRR_NUC"/>
    <property type="match status" value="1"/>
</dbReference>
<feature type="domain" description="VRR-NUC" evidence="4">
    <location>
        <begin position="3"/>
        <end position="99"/>
    </location>
</feature>
<gene>
    <name evidence="5" type="ORF">GCM10007872_16370</name>
    <name evidence="6" type="ORF">GCM10007872_20240</name>
</gene>
<name>A0AA37WC06_9PROT</name>
<evidence type="ECO:0000256" key="2">
    <source>
        <dbReference type="ARBA" id="ARBA00022722"/>
    </source>
</evidence>
<protein>
    <recommendedName>
        <fullName evidence="4">VRR-NUC domain-containing protein</fullName>
    </recommendedName>
</protein>
<dbReference type="GO" id="GO:0003676">
    <property type="term" value="F:nucleic acid binding"/>
    <property type="evidence" value="ECO:0007669"/>
    <property type="project" value="InterPro"/>
</dbReference>
<dbReference type="EMBL" id="BSNZ01000013">
    <property type="protein sequence ID" value="GLQ85116.1"/>
    <property type="molecule type" value="Genomic_DNA"/>
</dbReference>
<organism evidence="5 7">
    <name type="scientific">Gluconobacter sphaericus NBRC 12467</name>
    <dbReference type="NCBI Taxonomy" id="1307951"/>
    <lineage>
        <taxon>Bacteria</taxon>
        <taxon>Pseudomonadati</taxon>
        <taxon>Pseudomonadota</taxon>
        <taxon>Alphaproteobacteria</taxon>
        <taxon>Acetobacterales</taxon>
        <taxon>Acetobacteraceae</taxon>
        <taxon>Gluconobacter</taxon>
    </lineage>
</organism>
<dbReference type="EMBL" id="BSNZ01000008">
    <property type="protein sequence ID" value="GLQ84729.1"/>
    <property type="molecule type" value="Genomic_DNA"/>
</dbReference>
<dbReference type="Proteomes" id="UP001156708">
    <property type="component" value="Unassembled WGS sequence"/>
</dbReference>
<dbReference type="InterPro" id="IPR011856">
    <property type="entry name" value="tRNA_endonuc-like_dom_sf"/>
</dbReference>
<keyword evidence="7" id="KW-1185">Reference proteome</keyword>
<dbReference type="RefSeq" id="WP_141352378.1">
    <property type="nucleotide sequence ID" value="NZ_BARA01000113.1"/>
</dbReference>